<feature type="domain" description="tRNA-queuosine alpha-mannosyltransferase N-terminal" evidence="8">
    <location>
        <begin position="2"/>
        <end position="171"/>
    </location>
</feature>
<dbReference type="InterPro" id="IPR022701">
    <property type="entry name" value="QTMAN_N"/>
</dbReference>
<dbReference type="SUPFAM" id="SSF53756">
    <property type="entry name" value="UDP-Glycosyltransferase/glycogen phosphorylase"/>
    <property type="match status" value="1"/>
</dbReference>
<dbReference type="Pfam" id="PF00534">
    <property type="entry name" value="Glycos_transf_1"/>
    <property type="match status" value="1"/>
</dbReference>
<protein>
    <recommendedName>
        <fullName evidence="5">tRNA-queuosine alpha-mannosyltransferase</fullName>
        <ecNumber evidence="4">2.4.1.110</ecNumber>
    </recommendedName>
</protein>
<keyword evidence="3" id="KW-0808">Transferase</keyword>
<gene>
    <name evidence="9" type="ORF">E4634_05620</name>
</gene>
<dbReference type="Proteomes" id="UP000298050">
    <property type="component" value="Unassembled WGS sequence"/>
</dbReference>
<dbReference type="Pfam" id="PF12038">
    <property type="entry name" value="QTMAN_N"/>
    <property type="match status" value="1"/>
</dbReference>
<comment type="caution">
    <text evidence="9">The sequence shown here is derived from an EMBL/GenBank/DDBJ whole genome shotgun (WGS) entry which is preliminary data.</text>
</comment>
<evidence type="ECO:0000256" key="4">
    <source>
        <dbReference type="ARBA" id="ARBA00044517"/>
    </source>
</evidence>
<organism evidence="9 10">
    <name type="scientific">Mangrovimicrobium sediminis</name>
    <dbReference type="NCBI Taxonomy" id="2562682"/>
    <lineage>
        <taxon>Bacteria</taxon>
        <taxon>Pseudomonadati</taxon>
        <taxon>Pseudomonadota</taxon>
        <taxon>Gammaproteobacteria</taxon>
        <taxon>Cellvibrionales</taxon>
        <taxon>Halieaceae</taxon>
        <taxon>Mangrovimicrobium</taxon>
    </lineage>
</organism>
<comment type="similarity">
    <text evidence="1">Belongs to the glycosyltransferase group 1 family. Glycosyltransferase 4 subfamily.</text>
</comment>
<evidence type="ECO:0000313" key="9">
    <source>
        <dbReference type="EMBL" id="TGD74679.1"/>
    </source>
</evidence>
<dbReference type="RefSeq" id="WP_135441671.1">
    <property type="nucleotide sequence ID" value="NZ_SRLE01000005.1"/>
</dbReference>
<evidence type="ECO:0000256" key="2">
    <source>
        <dbReference type="ARBA" id="ARBA00022676"/>
    </source>
</evidence>
<evidence type="ECO:0000256" key="5">
    <source>
        <dbReference type="ARBA" id="ARBA00044539"/>
    </source>
</evidence>
<sequence>MRVLLLSAYTAQSHARWLDALLQMFPHWDWQQLALPPRHFSWRVRGNPLYWVLEQREVLDAGYDLLVATSMVDLATLRGLVPSLAATPALYYFHENQFAYPQDRQRHDLLEAQMVSLYGALAAPRVAFNSPYNRDSFLAGVDTLLARLPDFVPRGVAQLIAEKSLVLPVPVALGEVAPLDPWPQRSGATPLRILWSARFEHDKGGELLHAVLRELEARGMHYQLAITGQQFRQSPAVFASIQRDFAHRLAHFGFIPEEPDYRAWQRGADVFLATADHEFQGLAVMEAVRLGCFPVLPDRLAYRDFYPGHCRYPVEAESLDEQARAAADIIQACTAATGPPAAPDLDAFSPDALRPGYERCLRQLAGLQDGLAPPGPV</sequence>
<proteinExistence type="inferred from homology"/>
<accession>A0A4Z0M5A8</accession>
<dbReference type="AlphaFoldDB" id="A0A4Z0M5A8"/>
<dbReference type="Gene3D" id="3.40.50.2000">
    <property type="entry name" value="Glycogen Phosphorylase B"/>
    <property type="match status" value="1"/>
</dbReference>
<feature type="domain" description="Glycosyl transferase family 1" evidence="7">
    <location>
        <begin position="188"/>
        <end position="304"/>
    </location>
</feature>
<evidence type="ECO:0000259" key="8">
    <source>
        <dbReference type="Pfam" id="PF12038"/>
    </source>
</evidence>
<reference evidence="9 10" key="1">
    <citation type="submission" date="2019-04" db="EMBL/GenBank/DDBJ databases">
        <title>Taxonomy of novel Haliea sp. from mangrove soil of West Coast of India.</title>
        <authorList>
            <person name="Verma A."/>
            <person name="Kumar P."/>
            <person name="Krishnamurthi S."/>
        </authorList>
    </citation>
    <scope>NUCLEOTIDE SEQUENCE [LARGE SCALE GENOMIC DNA]</scope>
    <source>
        <strain evidence="9 10">SAOS-164</strain>
    </source>
</reference>
<evidence type="ECO:0000259" key="7">
    <source>
        <dbReference type="Pfam" id="PF00534"/>
    </source>
</evidence>
<dbReference type="PANTHER" id="PTHR13615:SF3">
    <property type="entry name" value="GLYCOSYLTRANSFERASE-LIKE DOMAIN-CONTAINING PROTEIN 1"/>
    <property type="match status" value="1"/>
</dbReference>
<keyword evidence="2" id="KW-0328">Glycosyltransferase</keyword>
<dbReference type="GO" id="GO:0016438">
    <property type="term" value="F:tRNA-queuosine(34) beta-mannosyltransferase activity"/>
    <property type="evidence" value="ECO:0007669"/>
    <property type="project" value="UniProtKB-EC"/>
</dbReference>
<dbReference type="EMBL" id="SRLE01000005">
    <property type="protein sequence ID" value="TGD74679.1"/>
    <property type="molecule type" value="Genomic_DNA"/>
</dbReference>
<dbReference type="CDD" id="cd01635">
    <property type="entry name" value="Glycosyltransferase_GTB-type"/>
    <property type="match status" value="1"/>
</dbReference>
<evidence type="ECO:0000256" key="6">
    <source>
        <dbReference type="ARBA" id="ARBA00048439"/>
    </source>
</evidence>
<evidence type="ECO:0000256" key="3">
    <source>
        <dbReference type="ARBA" id="ARBA00022679"/>
    </source>
</evidence>
<evidence type="ECO:0000256" key="1">
    <source>
        <dbReference type="ARBA" id="ARBA00009481"/>
    </source>
</evidence>
<keyword evidence="10" id="KW-1185">Reference proteome</keyword>
<name>A0A4Z0M5A8_9GAMM</name>
<dbReference type="InterPro" id="IPR051862">
    <property type="entry name" value="GT-like_domain_containing_1"/>
</dbReference>
<dbReference type="InterPro" id="IPR001296">
    <property type="entry name" value="Glyco_trans_1"/>
</dbReference>
<dbReference type="PANTHER" id="PTHR13615">
    <property type="entry name" value="GLYCOSYLTRANSFERASE-LIKE 1"/>
    <property type="match status" value="1"/>
</dbReference>
<dbReference type="EC" id="2.4.1.110" evidence="4"/>
<evidence type="ECO:0000313" key="10">
    <source>
        <dbReference type="Proteomes" id="UP000298050"/>
    </source>
</evidence>
<comment type="catalytic activity">
    <reaction evidence="6">
        <text>queuosine(34) in tRNA(Asp) + GDP-alpha-D-mannose = O-4''-alpha-D-mannosylqueuosine(34) in tRNA(Asp) + GDP + H(+)</text>
        <dbReference type="Rhea" id="RHEA:12885"/>
        <dbReference type="Rhea" id="RHEA-COMP:18572"/>
        <dbReference type="Rhea" id="RHEA-COMP:18581"/>
        <dbReference type="ChEBI" id="CHEBI:15378"/>
        <dbReference type="ChEBI" id="CHEBI:57527"/>
        <dbReference type="ChEBI" id="CHEBI:58189"/>
        <dbReference type="ChEBI" id="CHEBI:194431"/>
        <dbReference type="ChEBI" id="CHEBI:194442"/>
        <dbReference type="EC" id="2.4.1.110"/>
    </reaction>
    <physiologicalReaction direction="left-to-right" evidence="6">
        <dbReference type="Rhea" id="RHEA:12886"/>
    </physiologicalReaction>
</comment>
<dbReference type="OrthoDB" id="9792163at2"/>